<protein>
    <submittedName>
        <fullName evidence="2">Uncharacterized protein</fullName>
    </submittedName>
</protein>
<evidence type="ECO:0000313" key="2">
    <source>
        <dbReference type="EMBL" id="RPB02250.1"/>
    </source>
</evidence>
<sequence length="264" mass="27879">MAPPPSSLPPSTPLPPPLAQDPINAGSATADANQVFPASRQAQPSSSSPTSQVISNITTSASSLLGSLVHQDPTSVNSALTSFTGSSGKAQSSSPTPSSSSLVSADRSHPAFSNASSAAISAGFKSQPFIGVSSEIEFACFSSDHPVLTSQNYDHLQFRDSVTNDGQAVLNLLSQPLDTFDLPPSDTSRIDASHPAVAEFIMCDDPVDFLSNTSEYNEQIWGDLVGLFRQAKEEVKGKMREDSQSSTAVDRLRIIWGHLRSSKL</sequence>
<accession>A0A3N4JV96</accession>
<feature type="region of interest" description="Disordered" evidence="1">
    <location>
        <begin position="80"/>
        <end position="108"/>
    </location>
</feature>
<evidence type="ECO:0000313" key="3">
    <source>
        <dbReference type="Proteomes" id="UP000276215"/>
    </source>
</evidence>
<reference evidence="2 3" key="1">
    <citation type="journal article" date="2018" name="Nat. Ecol. Evol.">
        <title>Pezizomycetes genomes reveal the molecular basis of ectomycorrhizal truffle lifestyle.</title>
        <authorList>
            <person name="Murat C."/>
            <person name="Payen T."/>
            <person name="Noel B."/>
            <person name="Kuo A."/>
            <person name="Morin E."/>
            <person name="Chen J."/>
            <person name="Kohler A."/>
            <person name="Krizsan K."/>
            <person name="Balestrini R."/>
            <person name="Da Silva C."/>
            <person name="Montanini B."/>
            <person name="Hainaut M."/>
            <person name="Levati E."/>
            <person name="Barry K.W."/>
            <person name="Belfiori B."/>
            <person name="Cichocki N."/>
            <person name="Clum A."/>
            <person name="Dockter R.B."/>
            <person name="Fauchery L."/>
            <person name="Guy J."/>
            <person name="Iotti M."/>
            <person name="Le Tacon F."/>
            <person name="Lindquist E.A."/>
            <person name="Lipzen A."/>
            <person name="Malagnac F."/>
            <person name="Mello A."/>
            <person name="Molinier V."/>
            <person name="Miyauchi S."/>
            <person name="Poulain J."/>
            <person name="Riccioni C."/>
            <person name="Rubini A."/>
            <person name="Sitrit Y."/>
            <person name="Splivallo R."/>
            <person name="Traeger S."/>
            <person name="Wang M."/>
            <person name="Zifcakova L."/>
            <person name="Wipf D."/>
            <person name="Zambonelli A."/>
            <person name="Paolocci F."/>
            <person name="Nowrousian M."/>
            <person name="Ottonello S."/>
            <person name="Baldrian P."/>
            <person name="Spatafora J.W."/>
            <person name="Henrissat B."/>
            <person name="Nagy L.G."/>
            <person name="Aury J.M."/>
            <person name="Wincker P."/>
            <person name="Grigoriev I.V."/>
            <person name="Bonfante P."/>
            <person name="Martin F.M."/>
        </authorList>
    </citation>
    <scope>NUCLEOTIDE SEQUENCE [LARGE SCALE GENOMIC DNA]</scope>
    <source>
        <strain evidence="2 3">120613-1</strain>
    </source>
</reference>
<feature type="compositionally biased region" description="Low complexity" evidence="1">
    <location>
        <begin position="37"/>
        <end position="52"/>
    </location>
</feature>
<name>A0A3N4JV96_9PEZI</name>
<evidence type="ECO:0000256" key="1">
    <source>
        <dbReference type="SAM" id="MobiDB-lite"/>
    </source>
</evidence>
<feature type="compositionally biased region" description="Pro residues" evidence="1">
    <location>
        <begin position="1"/>
        <end position="19"/>
    </location>
</feature>
<organism evidence="2 3">
    <name type="scientific">Choiromyces venosus 120613-1</name>
    <dbReference type="NCBI Taxonomy" id="1336337"/>
    <lineage>
        <taxon>Eukaryota</taxon>
        <taxon>Fungi</taxon>
        <taxon>Dikarya</taxon>
        <taxon>Ascomycota</taxon>
        <taxon>Pezizomycotina</taxon>
        <taxon>Pezizomycetes</taxon>
        <taxon>Pezizales</taxon>
        <taxon>Tuberaceae</taxon>
        <taxon>Choiromyces</taxon>
    </lineage>
</organism>
<dbReference type="Proteomes" id="UP000276215">
    <property type="component" value="Unassembled WGS sequence"/>
</dbReference>
<feature type="compositionally biased region" description="Low complexity" evidence="1">
    <location>
        <begin position="82"/>
        <end position="108"/>
    </location>
</feature>
<dbReference type="OrthoDB" id="5337545at2759"/>
<gene>
    <name evidence="2" type="ORF">L873DRAFT_1787657</name>
</gene>
<keyword evidence="3" id="KW-1185">Reference proteome</keyword>
<dbReference type="AlphaFoldDB" id="A0A3N4JV96"/>
<feature type="region of interest" description="Disordered" evidence="1">
    <location>
        <begin position="1"/>
        <end position="54"/>
    </location>
</feature>
<dbReference type="EMBL" id="ML120368">
    <property type="protein sequence ID" value="RPB02250.1"/>
    <property type="molecule type" value="Genomic_DNA"/>
</dbReference>
<proteinExistence type="predicted"/>